<name>A0A090KS96_STRRB</name>
<dbReference type="PANTHER" id="PTHR37984:SF5">
    <property type="entry name" value="PROTEIN NYNRIN-LIKE"/>
    <property type="match status" value="1"/>
</dbReference>
<dbReference type="GO" id="GO:0008270">
    <property type="term" value="F:zinc ion binding"/>
    <property type="evidence" value="ECO:0007669"/>
    <property type="project" value="UniProtKB-KW"/>
</dbReference>
<feature type="domain" description="CCHC-type" evidence="2">
    <location>
        <begin position="231"/>
        <end position="247"/>
    </location>
</feature>
<accession>A0A090KS96</accession>
<organism evidence="3">
    <name type="scientific">Strongyloides ratti</name>
    <name type="common">Parasitic roundworm</name>
    <dbReference type="NCBI Taxonomy" id="34506"/>
    <lineage>
        <taxon>Eukaryota</taxon>
        <taxon>Metazoa</taxon>
        <taxon>Ecdysozoa</taxon>
        <taxon>Nematoda</taxon>
        <taxon>Chromadorea</taxon>
        <taxon>Rhabditida</taxon>
        <taxon>Tylenchina</taxon>
        <taxon>Panagrolaimomorpha</taxon>
        <taxon>Strongyloidoidea</taxon>
        <taxon>Strongyloididae</taxon>
        <taxon>Strongyloides</taxon>
    </lineage>
</organism>
<reference evidence="5" key="3">
    <citation type="submission" date="2020-12" db="UniProtKB">
        <authorList>
            <consortium name="WormBaseParasite"/>
        </authorList>
    </citation>
    <scope>IDENTIFICATION</scope>
</reference>
<dbReference type="RefSeq" id="XP_024499470.1">
    <property type="nucleotide sequence ID" value="XM_024642841.1"/>
</dbReference>
<keyword evidence="1" id="KW-0863">Zinc-finger</keyword>
<evidence type="ECO:0000259" key="2">
    <source>
        <dbReference type="PROSITE" id="PS50158"/>
    </source>
</evidence>
<reference evidence="3" key="1">
    <citation type="submission" date="2014-09" db="EMBL/GenBank/DDBJ databases">
        <authorList>
            <person name="Aslett A.Martin."/>
        </authorList>
    </citation>
    <scope>NUCLEOTIDE SEQUENCE</scope>
    <source>
        <strain evidence="3">ED321 Heterogonic</strain>
    </source>
</reference>
<dbReference type="WormBase" id="SRAE_X000199900">
    <property type="protein sequence ID" value="SRP01324"/>
    <property type="gene ID" value="WBGene00267577"/>
</dbReference>
<dbReference type="Gene3D" id="4.10.60.10">
    <property type="entry name" value="Zinc finger, CCHC-type"/>
    <property type="match status" value="1"/>
</dbReference>
<dbReference type="SUPFAM" id="SSF57756">
    <property type="entry name" value="Retrovirus zinc finger-like domains"/>
    <property type="match status" value="1"/>
</dbReference>
<evidence type="ECO:0000313" key="4">
    <source>
        <dbReference type="Proteomes" id="UP000035682"/>
    </source>
</evidence>
<dbReference type="PANTHER" id="PTHR37984">
    <property type="entry name" value="PROTEIN CBG26694"/>
    <property type="match status" value="1"/>
</dbReference>
<dbReference type="GO" id="GO:0019899">
    <property type="term" value="F:enzyme binding"/>
    <property type="evidence" value="ECO:0007669"/>
    <property type="project" value="UniProtKB-ARBA"/>
</dbReference>
<dbReference type="OMA" id="CEIHEIK"/>
<gene>
    <name evidence="3 5 6" type="ORF">SRAE_X000199900</name>
</gene>
<proteinExistence type="predicted"/>
<dbReference type="AlphaFoldDB" id="A0A090KS96"/>
<dbReference type="InterPro" id="IPR036875">
    <property type="entry name" value="Znf_CCHC_sf"/>
</dbReference>
<dbReference type="Proteomes" id="UP000035682">
    <property type="component" value="Unplaced"/>
</dbReference>
<reference evidence="4" key="2">
    <citation type="submission" date="2014-09" db="EMBL/GenBank/DDBJ databases">
        <authorList>
            <person name="Martin A.A."/>
        </authorList>
    </citation>
    <scope>NUCLEOTIDE SEQUENCE</scope>
    <source>
        <strain evidence="4">ED321</strain>
    </source>
</reference>
<evidence type="ECO:0000256" key="1">
    <source>
        <dbReference type="PROSITE-ProRule" id="PRU00047"/>
    </source>
</evidence>
<protein>
    <submittedName>
        <fullName evidence="3 5">Zinc finger, CCHC-type domain-containing protein</fullName>
    </submittedName>
</protein>
<sequence length="312" mass="35593">MSTGASTPTEPPVSAKKKERIIPQGMIPEFNPKKEAWAEFKERIEIVCEIHEIKDNGLKRNILLTSLSPKVYRKLRTSLAPIKPVSVTYEKVVEVLNKLLEPVESLLLNRLVSLSLKQESEKTVAQYSERVKENVSKCGLDSFPIAKDIMLTLCFVNGLKEGEYKRTAIQQHRIKVESTFEETISAVASVELIQNSEKANGIFKVDVKKEECYCCGRKNHLKFRCKFRKEKCKLCGKIGHLARMCRSKKYKEKSIDNVESDDNDVSEETDDQIYQICEILERGDNAKVIAVINNKRVKMLLDTGHVKQSLMK</sequence>
<dbReference type="InterPro" id="IPR001878">
    <property type="entry name" value="Znf_CCHC"/>
</dbReference>
<keyword evidence="1" id="KW-0479">Metal-binding</keyword>
<dbReference type="GO" id="GO:0003676">
    <property type="term" value="F:nucleic acid binding"/>
    <property type="evidence" value="ECO:0007669"/>
    <property type="project" value="InterPro"/>
</dbReference>
<dbReference type="SMART" id="SM00343">
    <property type="entry name" value="ZnF_C2HC"/>
    <property type="match status" value="2"/>
</dbReference>
<dbReference type="EMBL" id="LN609398">
    <property type="protein sequence ID" value="CEF60261.1"/>
    <property type="molecule type" value="Genomic_DNA"/>
</dbReference>
<evidence type="ECO:0000313" key="5">
    <source>
        <dbReference type="WBParaSite" id="SRAE_X000199900.1"/>
    </source>
</evidence>
<dbReference type="WBParaSite" id="SRAE_X000199900.1">
    <property type="protein sequence ID" value="SRAE_X000199900.1"/>
    <property type="gene ID" value="WBGene00267577"/>
</dbReference>
<dbReference type="InterPro" id="IPR050951">
    <property type="entry name" value="Retrovirus_Pol_polyprotein"/>
</dbReference>
<dbReference type="OrthoDB" id="10058156at2759"/>
<dbReference type="GeneID" id="36385071"/>
<evidence type="ECO:0000313" key="6">
    <source>
        <dbReference type="WormBase" id="SRAE_X000199900"/>
    </source>
</evidence>
<evidence type="ECO:0000313" key="3">
    <source>
        <dbReference type="EMBL" id="CEF60261.1"/>
    </source>
</evidence>
<keyword evidence="1" id="KW-0862">Zinc</keyword>
<keyword evidence="4" id="KW-1185">Reference proteome</keyword>
<dbReference type="PROSITE" id="PS50158">
    <property type="entry name" value="ZF_CCHC"/>
    <property type="match status" value="1"/>
</dbReference>
<dbReference type="CTD" id="36385071"/>